<keyword evidence="9 15" id="KW-0520">NAD</keyword>
<dbReference type="FunFam" id="3.90.228.10:FF:000005">
    <property type="entry name" value="Poly [ADP-ribose] polymerase"/>
    <property type="match status" value="1"/>
</dbReference>
<evidence type="ECO:0000256" key="7">
    <source>
        <dbReference type="ARBA" id="ARBA00022824"/>
    </source>
</evidence>
<evidence type="ECO:0000256" key="12">
    <source>
        <dbReference type="ARBA" id="ARBA00024347"/>
    </source>
</evidence>
<dbReference type="Pfam" id="PF00644">
    <property type="entry name" value="PARP"/>
    <property type="match status" value="1"/>
</dbReference>
<accession>A0A8C4N2Z5</accession>
<dbReference type="PROSITE" id="PS51059">
    <property type="entry name" value="PARP_CATALYTIC"/>
    <property type="match status" value="1"/>
</dbReference>
<dbReference type="Ensembl" id="ENSEBUT00000001942.1">
    <property type="protein sequence ID" value="ENSEBUP00000001612.1"/>
    <property type="gene ID" value="ENSEBUG00000001358.1"/>
</dbReference>
<keyword evidence="8 16" id="KW-1133">Transmembrane helix</keyword>
<reference evidence="18" key="1">
    <citation type="submission" date="2025-08" db="UniProtKB">
        <authorList>
            <consortium name="Ensembl"/>
        </authorList>
    </citation>
    <scope>IDENTIFICATION</scope>
</reference>
<evidence type="ECO:0000256" key="4">
    <source>
        <dbReference type="ARBA" id="ARBA00022692"/>
    </source>
</evidence>
<dbReference type="GO" id="GO:0005789">
    <property type="term" value="C:endoplasmic reticulum membrane"/>
    <property type="evidence" value="ECO:0007669"/>
    <property type="project" value="UniProtKB-SubCell"/>
</dbReference>
<evidence type="ECO:0000256" key="9">
    <source>
        <dbReference type="ARBA" id="ARBA00023027"/>
    </source>
</evidence>
<evidence type="ECO:0000256" key="10">
    <source>
        <dbReference type="ARBA" id="ARBA00023136"/>
    </source>
</evidence>
<dbReference type="GO" id="GO:0003950">
    <property type="term" value="F:NAD+ poly-ADP-ribosyltransferase activity"/>
    <property type="evidence" value="ECO:0007669"/>
    <property type="project" value="UniProtKB-UniRule"/>
</dbReference>
<keyword evidence="4 16" id="KW-0812">Transmembrane</keyword>
<dbReference type="AlphaFoldDB" id="A0A8C4N2Z5"/>
<name>A0A8C4N2Z5_EPTBU</name>
<keyword evidence="19" id="KW-1185">Reference proteome</keyword>
<dbReference type="GO" id="GO:0016779">
    <property type="term" value="F:nucleotidyltransferase activity"/>
    <property type="evidence" value="ECO:0007669"/>
    <property type="project" value="UniProtKB-KW"/>
</dbReference>
<reference evidence="18" key="2">
    <citation type="submission" date="2025-09" db="UniProtKB">
        <authorList>
            <consortium name="Ensembl"/>
        </authorList>
    </citation>
    <scope>IDENTIFICATION</scope>
</reference>
<evidence type="ECO:0000313" key="19">
    <source>
        <dbReference type="Proteomes" id="UP000694388"/>
    </source>
</evidence>
<evidence type="ECO:0000256" key="13">
    <source>
        <dbReference type="ARBA" id="ARBA00056446"/>
    </source>
</evidence>
<keyword evidence="7" id="KW-0256">Endoplasmic reticulum</keyword>
<dbReference type="OMA" id="WISRHSF"/>
<evidence type="ECO:0000256" key="2">
    <source>
        <dbReference type="ARBA" id="ARBA00022676"/>
    </source>
</evidence>
<dbReference type="SUPFAM" id="SSF56399">
    <property type="entry name" value="ADP-ribosylation"/>
    <property type="match status" value="1"/>
</dbReference>
<evidence type="ECO:0000259" key="17">
    <source>
        <dbReference type="PROSITE" id="PS51059"/>
    </source>
</evidence>
<keyword evidence="10 16" id="KW-0472">Membrane</keyword>
<dbReference type="PANTHER" id="PTHR21328">
    <property type="entry name" value="POLY ADP-RIBOSE POLYMERASE FAMILY, MEMBER PARP"/>
    <property type="match status" value="1"/>
</dbReference>
<comment type="subcellular location">
    <subcellularLocation>
        <location evidence="1">Endoplasmic reticulum membrane</location>
        <topology evidence="1">Single-pass type IV membrane protein</topology>
    </subcellularLocation>
</comment>
<sequence length="307" mass="34325">FNCSLNLTLFFVNCNVTGVCQKSFHLIINIAEHWYTAEREYAAKQLADINTLPSFLELLKTPSTTSLSALDLAEWVLTNGQFSLTTLTKREFAHIETLTGEPGFAVSPPNFVFGVTYSPTAERRFAEARGDRAVLRAYHGSRLENFHSILHNGLHCHLSKPGLFGEGVYLSSDLSLALLYSPRCTAWARCSLGTFLSCVAVCEIIDHPDVKCQVKGQDSARARVPNSEGREVPQRYYVVTNNQLLRVRYLLIYSQGIPQRASTRRSWILRHPFATALTLYMGALLLLAAFNSPSVLLYLQHLFGGHI</sequence>
<evidence type="ECO:0000256" key="5">
    <source>
        <dbReference type="ARBA" id="ARBA00022695"/>
    </source>
</evidence>
<dbReference type="Gene3D" id="3.90.228.10">
    <property type="match status" value="1"/>
</dbReference>
<dbReference type="InterPro" id="IPR051838">
    <property type="entry name" value="ARTD_PARP"/>
</dbReference>
<evidence type="ECO:0000256" key="15">
    <source>
        <dbReference type="RuleBase" id="RU362114"/>
    </source>
</evidence>
<comment type="function">
    <text evidence="13">Intracellular mono-ADP-ribosyltransferase that plays a role in different processes, such as protein translation and unfolded protein response (UPR), through the mono-ADP-ribosylation of proteins involved in those processes. Acts as an inhibitor of protein translation by catalyzing mono-ADP-ribosylation of ribosomal subunits, such as RPL14 and RPS6, thereby inhibiting polysome assembly and mRNA loading. Mono-ADP-ribosylation of ribosomal subunits is promoted by NMNAT2. Involved in the unfolded protein response (UPR) by ADP-ribosylating and activating EIF2AK3 and ERN1, two important UPR effectors. May also mediate mono-ADP-ribosylation of karyopherin KPNB1 a nuclear import factor. May not modify proteins on arginine or cysteine residues compared to other mono-ADP-ribosyltransferases.</text>
</comment>
<keyword evidence="5" id="KW-0548">Nucleotidyltransferase</keyword>
<evidence type="ECO:0000256" key="8">
    <source>
        <dbReference type="ARBA" id="ARBA00022989"/>
    </source>
</evidence>
<dbReference type="GeneTree" id="ENSGT00950000183129"/>
<feature type="transmembrane region" description="Helical" evidence="16">
    <location>
        <begin position="267"/>
        <end position="290"/>
    </location>
</feature>
<dbReference type="EC" id="2.4.2.-" evidence="15"/>
<evidence type="ECO:0000256" key="14">
    <source>
        <dbReference type="ARBA" id="ARBA00062100"/>
    </source>
</evidence>
<proteinExistence type="inferred from homology"/>
<keyword evidence="6" id="KW-0013">ADP-ribosylation</keyword>
<feature type="domain" description="PARP catalytic" evidence="17">
    <location>
        <begin position="69"/>
        <end position="262"/>
    </location>
</feature>
<evidence type="ECO:0000256" key="11">
    <source>
        <dbReference type="ARBA" id="ARBA00023230"/>
    </source>
</evidence>
<keyword evidence="3 15" id="KW-0808">Transferase</keyword>
<keyword evidence="11" id="KW-0834">Unfolded protein response</keyword>
<organism evidence="18 19">
    <name type="scientific">Eptatretus burgeri</name>
    <name type="common">Inshore hagfish</name>
    <dbReference type="NCBI Taxonomy" id="7764"/>
    <lineage>
        <taxon>Eukaryota</taxon>
        <taxon>Metazoa</taxon>
        <taxon>Chordata</taxon>
        <taxon>Craniata</taxon>
        <taxon>Vertebrata</taxon>
        <taxon>Cyclostomata</taxon>
        <taxon>Myxini</taxon>
        <taxon>Myxiniformes</taxon>
        <taxon>Myxinidae</taxon>
        <taxon>Eptatretinae</taxon>
        <taxon>Eptatretus</taxon>
    </lineage>
</organism>
<evidence type="ECO:0000256" key="16">
    <source>
        <dbReference type="SAM" id="Phobius"/>
    </source>
</evidence>
<evidence type="ECO:0000256" key="1">
    <source>
        <dbReference type="ARBA" id="ARBA00004163"/>
    </source>
</evidence>
<evidence type="ECO:0000256" key="6">
    <source>
        <dbReference type="ARBA" id="ARBA00022765"/>
    </source>
</evidence>
<comment type="subunit">
    <text evidence="14">Interacts with KPNB1.</text>
</comment>
<protein>
    <recommendedName>
        <fullName evidence="15">Poly [ADP-ribose] polymerase</fullName>
        <shortName evidence="15">PARP</shortName>
        <ecNumber evidence="15">2.4.2.-</ecNumber>
    </recommendedName>
</protein>
<comment type="similarity">
    <text evidence="12">Belongs to the ARTD/PARP family.</text>
</comment>
<evidence type="ECO:0000313" key="18">
    <source>
        <dbReference type="Ensembl" id="ENSEBUP00000001612.1"/>
    </source>
</evidence>
<evidence type="ECO:0000256" key="3">
    <source>
        <dbReference type="ARBA" id="ARBA00022679"/>
    </source>
</evidence>
<dbReference type="GO" id="GO:0006986">
    <property type="term" value="P:response to unfolded protein"/>
    <property type="evidence" value="ECO:0007669"/>
    <property type="project" value="UniProtKB-KW"/>
</dbReference>
<dbReference type="InterPro" id="IPR012317">
    <property type="entry name" value="Poly(ADP-ribose)pol_cat_dom"/>
</dbReference>
<keyword evidence="2 15" id="KW-0328">Glycosyltransferase</keyword>
<dbReference type="Proteomes" id="UP000694388">
    <property type="component" value="Unplaced"/>
</dbReference>